<keyword evidence="3" id="KW-1185">Reference proteome</keyword>
<accession>A0AAX6DZ83</accession>
<evidence type="ECO:0000313" key="3">
    <source>
        <dbReference type="Proteomes" id="UP001140949"/>
    </source>
</evidence>
<keyword evidence="1" id="KW-1133">Transmembrane helix</keyword>
<gene>
    <name evidence="2" type="ORF">M6B38_221300</name>
</gene>
<evidence type="ECO:0000313" key="2">
    <source>
        <dbReference type="EMBL" id="KAJ6797009.1"/>
    </source>
</evidence>
<feature type="transmembrane region" description="Helical" evidence="1">
    <location>
        <begin position="6"/>
        <end position="32"/>
    </location>
</feature>
<evidence type="ECO:0000256" key="1">
    <source>
        <dbReference type="SAM" id="Phobius"/>
    </source>
</evidence>
<reference evidence="2" key="1">
    <citation type="journal article" date="2023" name="GigaByte">
        <title>Genome assembly of the bearded iris, Iris pallida Lam.</title>
        <authorList>
            <person name="Bruccoleri R.E."/>
            <person name="Oakeley E.J."/>
            <person name="Faust A.M.E."/>
            <person name="Altorfer M."/>
            <person name="Dessus-Babus S."/>
            <person name="Burckhardt D."/>
            <person name="Oertli M."/>
            <person name="Naumann U."/>
            <person name="Petersen F."/>
            <person name="Wong J."/>
        </authorList>
    </citation>
    <scope>NUCLEOTIDE SEQUENCE</scope>
    <source>
        <strain evidence="2">GSM-AAB239-AS_SAM_17_03QT</strain>
    </source>
</reference>
<keyword evidence="1" id="KW-0472">Membrane</keyword>
<reference evidence="2" key="2">
    <citation type="submission" date="2023-04" db="EMBL/GenBank/DDBJ databases">
        <authorList>
            <person name="Bruccoleri R.E."/>
            <person name="Oakeley E.J."/>
            <person name="Faust A.-M."/>
            <person name="Dessus-Babus S."/>
            <person name="Altorfer M."/>
            <person name="Burckhardt D."/>
            <person name="Oertli M."/>
            <person name="Naumann U."/>
            <person name="Petersen F."/>
            <person name="Wong J."/>
        </authorList>
    </citation>
    <scope>NUCLEOTIDE SEQUENCE</scope>
    <source>
        <strain evidence="2">GSM-AAB239-AS_SAM_17_03QT</strain>
        <tissue evidence="2">Leaf</tissue>
    </source>
</reference>
<dbReference type="Proteomes" id="UP001140949">
    <property type="component" value="Unassembled WGS sequence"/>
</dbReference>
<organism evidence="2 3">
    <name type="scientific">Iris pallida</name>
    <name type="common">Sweet iris</name>
    <dbReference type="NCBI Taxonomy" id="29817"/>
    <lineage>
        <taxon>Eukaryota</taxon>
        <taxon>Viridiplantae</taxon>
        <taxon>Streptophyta</taxon>
        <taxon>Embryophyta</taxon>
        <taxon>Tracheophyta</taxon>
        <taxon>Spermatophyta</taxon>
        <taxon>Magnoliopsida</taxon>
        <taxon>Liliopsida</taxon>
        <taxon>Asparagales</taxon>
        <taxon>Iridaceae</taxon>
        <taxon>Iridoideae</taxon>
        <taxon>Irideae</taxon>
        <taxon>Iris</taxon>
    </lineage>
</organism>
<dbReference type="EMBL" id="JANAVB010041159">
    <property type="protein sequence ID" value="KAJ6797009.1"/>
    <property type="molecule type" value="Genomic_DNA"/>
</dbReference>
<proteinExistence type="predicted"/>
<comment type="caution">
    <text evidence="2">The sequence shown here is derived from an EMBL/GenBank/DDBJ whole genome shotgun (WGS) entry which is preliminary data.</text>
</comment>
<dbReference type="AlphaFoldDB" id="A0AAX6DZ83"/>
<protein>
    <submittedName>
        <fullName evidence="2">Dynamin-related protein 1E</fullName>
    </submittedName>
</protein>
<keyword evidence="1" id="KW-0812">Transmembrane</keyword>
<sequence length="40" mass="4612">MENEGVVNIGGMCSGFATYSGFTYINIGFWMFKMYKKYIL</sequence>
<name>A0AAX6DZ83_IRIPA</name>